<dbReference type="Proteomes" id="UP000229703">
    <property type="component" value="Unassembled WGS sequence"/>
</dbReference>
<gene>
    <name evidence="7" type="ORF">COZ37_03695</name>
</gene>
<comment type="similarity">
    <text evidence="5">Belongs to the YqgF HJR family.</text>
</comment>
<name>A0A2M7M3G8_9BACT</name>
<dbReference type="InterPro" id="IPR005227">
    <property type="entry name" value="YqgF"/>
</dbReference>
<dbReference type="SUPFAM" id="SSF53098">
    <property type="entry name" value="Ribonuclease H-like"/>
    <property type="match status" value="1"/>
</dbReference>
<feature type="domain" description="YqgF/RNase H-like" evidence="6">
    <location>
        <begin position="1"/>
        <end position="101"/>
    </location>
</feature>
<dbReference type="Gene3D" id="3.30.420.140">
    <property type="entry name" value="YqgF/RNase H-like domain"/>
    <property type="match status" value="1"/>
</dbReference>
<comment type="function">
    <text evidence="5">Could be a nuclease involved in processing of the 5'-end of pre-16S rRNA.</text>
</comment>
<protein>
    <recommendedName>
        <fullName evidence="5">Putative pre-16S rRNA nuclease</fullName>
        <ecNumber evidence="5">3.1.-.-</ecNumber>
    </recommendedName>
</protein>
<evidence type="ECO:0000256" key="3">
    <source>
        <dbReference type="ARBA" id="ARBA00022722"/>
    </source>
</evidence>
<evidence type="ECO:0000313" key="7">
    <source>
        <dbReference type="EMBL" id="PIX77242.1"/>
    </source>
</evidence>
<comment type="subcellular location">
    <subcellularLocation>
        <location evidence="5">Cytoplasm</location>
    </subcellularLocation>
</comment>
<evidence type="ECO:0000256" key="4">
    <source>
        <dbReference type="ARBA" id="ARBA00022801"/>
    </source>
</evidence>
<dbReference type="CDD" id="cd16964">
    <property type="entry name" value="YqgF"/>
    <property type="match status" value="1"/>
</dbReference>
<evidence type="ECO:0000256" key="5">
    <source>
        <dbReference type="HAMAP-Rule" id="MF_00651"/>
    </source>
</evidence>
<dbReference type="NCBIfam" id="TIGR00250">
    <property type="entry name" value="RNAse_H_YqgF"/>
    <property type="match status" value="1"/>
</dbReference>
<evidence type="ECO:0000256" key="1">
    <source>
        <dbReference type="ARBA" id="ARBA00022490"/>
    </source>
</evidence>
<dbReference type="PANTHER" id="PTHR33317">
    <property type="entry name" value="POLYNUCLEOTIDYL TRANSFERASE, RIBONUCLEASE H-LIKE SUPERFAMILY PROTEIN"/>
    <property type="match status" value="1"/>
</dbReference>
<dbReference type="GO" id="GO:0004518">
    <property type="term" value="F:nuclease activity"/>
    <property type="evidence" value="ECO:0007669"/>
    <property type="project" value="UniProtKB-KW"/>
</dbReference>
<keyword evidence="1 5" id="KW-0963">Cytoplasm</keyword>
<comment type="caution">
    <text evidence="7">The sequence shown here is derived from an EMBL/GenBank/DDBJ whole genome shotgun (WGS) entry which is preliminary data.</text>
</comment>
<evidence type="ECO:0000313" key="8">
    <source>
        <dbReference type="Proteomes" id="UP000229703"/>
    </source>
</evidence>
<proteinExistence type="inferred from homology"/>
<dbReference type="InterPro" id="IPR012337">
    <property type="entry name" value="RNaseH-like_sf"/>
</dbReference>
<keyword evidence="2 5" id="KW-0690">Ribosome biogenesis</keyword>
<dbReference type="Pfam" id="PF03652">
    <property type="entry name" value="RuvX"/>
    <property type="match status" value="1"/>
</dbReference>
<evidence type="ECO:0000259" key="6">
    <source>
        <dbReference type="SMART" id="SM00732"/>
    </source>
</evidence>
<accession>A0A2M7M3G8</accession>
<dbReference type="GO" id="GO:0000967">
    <property type="term" value="P:rRNA 5'-end processing"/>
    <property type="evidence" value="ECO:0007669"/>
    <property type="project" value="UniProtKB-UniRule"/>
</dbReference>
<dbReference type="GO" id="GO:0005829">
    <property type="term" value="C:cytosol"/>
    <property type="evidence" value="ECO:0007669"/>
    <property type="project" value="TreeGrafter"/>
</dbReference>
<evidence type="ECO:0000256" key="2">
    <source>
        <dbReference type="ARBA" id="ARBA00022517"/>
    </source>
</evidence>
<dbReference type="InterPro" id="IPR006641">
    <property type="entry name" value="YqgF/RNaseH-like_dom"/>
</dbReference>
<dbReference type="GO" id="GO:0016788">
    <property type="term" value="F:hydrolase activity, acting on ester bonds"/>
    <property type="evidence" value="ECO:0007669"/>
    <property type="project" value="UniProtKB-UniRule"/>
</dbReference>
<dbReference type="InterPro" id="IPR037027">
    <property type="entry name" value="YqgF/RNaseH-like_dom_sf"/>
</dbReference>
<organism evidence="7 8">
    <name type="scientific">bacterium (Candidatus Ratteibacteria) CG_4_10_14_3_um_filter_41_18</name>
    <dbReference type="NCBI Taxonomy" id="2014287"/>
    <lineage>
        <taxon>Bacteria</taxon>
        <taxon>Candidatus Ratteibacteria</taxon>
    </lineage>
</organism>
<dbReference type="EC" id="3.1.-.-" evidence="5"/>
<dbReference type="HAMAP" id="MF_00651">
    <property type="entry name" value="Nuclease_YqgF"/>
    <property type="match status" value="1"/>
</dbReference>
<dbReference type="EMBL" id="PFJK01000172">
    <property type="protein sequence ID" value="PIX77242.1"/>
    <property type="molecule type" value="Genomic_DNA"/>
</dbReference>
<keyword evidence="4 5" id="KW-0378">Hydrolase</keyword>
<dbReference type="PANTHER" id="PTHR33317:SF4">
    <property type="entry name" value="POLYNUCLEOTIDYL TRANSFERASE, RIBONUCLEASE H-LIKE SUPERFAMILY PROTEIN"/>
    <property type="match status" value="1"/>
</dbReference>
<keyword evidence="3 5" id="KW-0540">Nuclease</keyword>
<reference evidence="8" key="1">
    <citation type="submission" date="2017-09" db="EMBL/GenBank/DDBJ databases">
        <title>Depth-based differentiation of microbial function through sediment-hosted aquifers and enrichment of novel symbionts in the deep terrestrial subsurface.</title>
        <authorList>
            <person name="Probst A.J."/>
            <person name="Ladd B."/>
            <person name="Jarett J.K."/>
            <person name="Geller-Mcgrath D.E."/>
            <person name="Sieber C.M.K."/>
            <person name="Emerson J.B."/>
            <person name="Anantharaman K."/>
            <person name="Thomas B.C."/>
            <person name="Malmstrom R."/>
            <person name="Stieglmeier M."/>
            <person name="Klingl A."/>
            <person name="Woyke T."/>
            <person name="Ryan C.M."/>
            <person name="Banfield J.F."/>
        </authorList>
    </citation>
    <scope>NUCLEOTIDE SEQUENCE [LARGE SCALE GENOMIC DNA]</scope>
</reference>
<dbReference type="SMART" id="SM00732">
    <property type="entry name" value="YqgFc"/>
    <property type="match status" value="1"/>
</dbReference>
<dbReference type="AlphaFoldDB" id="A0A2M7M3G8"/>
<sequence length="147" mass="16501">MRILGLDVGRKRIGLAVSDPGEIVSEPLGAIEYRGEEEFFSKLIPLLKEKEIGGIIVGFPLNLDGTIGRESGKILVFIEKLKDKISLPVKKWDERFTTKIATDLLIKADISRRKRKKLVDEISAAVILQSYLDSRNVEKIATTNEHE</sequence>